<dbReference type="Proteomes" id="UP001596364">
    <property type="component" value="Unassembled WGS sequence"/>
</dbReference>
<evidence type="ECO:0008006" key="4">
    <source>
        <dbReference type="Google" id="ProtNLM"/>
    </source>
</evidence>
<evidence type="ECO:0000313" key="2">
    <source>
        <dbReference type="EMBL" id="MFC6439655.1"/>
    </source>
</evidence>
<proteinExistence type="predicted"/>
<organism evidence="2 3">
    <name type="scientific">Pseudobowmanella zhangzhouensis</name>
    <dbReference type="NCBI Taxonomy" id="1537679"/>
    <lineage>
        <taxon>Bacteria</taxon>
        <taxon>Pseudomonadati</taxon>
        <taxon>Pseudomonadota</taxon>
        <taxon>Gammaproteobacteria</taxon>
        <taxon>Alteromonadales</taxon>
        <taxon>Alteromonadaceae</taxon>
    </lineage>
</organism>
<comment type="caution">
    <text evidence="2">The sequence shown here is derived from an EMBL/GenBank/DDBJ whole genome shotgun (WGS) entry which is preliminary data.</text>
</comment>
<evidence type="ECO:0000313" key="3">
    <source>
        <dbReference type="Proteomes" id="UP001596364"/>
    </source>
</evidence>
<sequence>MKSKFLFVIASSCALAQPLGANAGVENQVHVGGPDVCEALGDNPGCDKSFSLTALTMSNGKTMGQFQDGFGGDSGGHHTQIDCLSVNGNNAWVSGIVKHGMYGDQDATGWRIATRVADNGHNQEAPFDQISFSWVVGEDFDCHSQPDWQLMDMPRGQVSVR</sequence>
<dbReference type="EMBL" id="JBHSUS010000001">
    <property type="protein sequence ID" value="MFC6439655.1"/>
    <property type="molecule type" value="Genomic_DNA"/>
</dbReference>
<keyword evidence="1" id="KW-0732">Signal</keyword>
<evidence type="ECO:0000256" key="1">
    <source>
        <dbReference type="SAM" id="SignalP"/>
    </source>
</evidence>
<gene>
    <name evidence="2" type="ORF">ACFP85_05750</name>
</gene>
<feature type="signal peptide" evidence="1">
    <location>
        <begin position="1"/>
        <end position="23"/>
    </location>
</feature>
<keyword evidence="3" id="KW-1185">Reference proteome</keyword>
<protein>
    <recommendedName>
        <fullName evidence="4">Secreted protein</fullName>
    </recommendedName>
</protein>
<dbReference type="RefSeq" id="WP_131257069.1">
    <property type="nucleotide sequence ID" value="NZ_JBHSUS010000001.1"/>
</dbReference>
<reference evidence="3" key="1">
    <citation type="journal article" date="2019" name="Int. J. Syst. Evol. Microbiol.">
        <title>The Global Catalogue of Microorganisms (GCM) 10K type strain sequencing project: providing services to taxonomists for standard genome sequencing and annotation.</title>
        <authorList>
            <consortium name="The Broad Institute Genomics Platform"/>
            <consortium name="The Broad Institute Genome Sequencing Center for Infectious Disease"/>
            <person name="Wu L."/>
            <person name="Ma J."/>
        </authorList>
    </citation>
    <scope>NUCLEOTIDE SEQUENCE [LARGE SCALE GENOMIC DNA]</scope>
    <source>
        <strain evidence="3">CGMCC 1.16031</strain>
    </source>
</reference>
<accession>A0ABW1XLK7</accession>
<name>A0ABW1XLK7_9ALTE</name>
<feature type="chain" id="PRO_5045496809" description="Secreted protein" evidence="1">
    <location>
        <begin position="24"/>
        <end position="161"/>
    </location>
</feature>